<organism evidence="1">
    <name type="scientific">Schizaphis graminum</name>
    <name type="common">Green bug aphid</name>
    <dbReference type="NCBI Taxonomy" id="13262"/>
    <lineage>
        <taxon>Eukaryota</taxon>
        <taxon>Metazoa</taxon>
        <taxon>Ecdysozoa</taxon>
        <taxon>Arthropoda</taxon>
        <taxon>Hexapoda</taxon>
        <taxon>Insecta</taxon>
        <taxon>Pterygota</taxon>
        <taxon>Neoptera</taxon>
        <taxon>Paraneoptera</taxon>
        <taxon>Hemiptera</taxon>
        <taxon>Sternorrhyncha</taxon>
        <taxon>Aphidomorpha</taxon>
        <taxon>Aphidoidea</taxon>
        <taxon>Aphididae</taxon>
        <taxon>Aphidini</taxon>
        <taxon>Schizaphis</taxon>
    </lineage>
</organism>
<reference evidence="1" key="1">
    <citation type="submission" date="2018-04" db="EMBL/GenBank/DDBJ databases">
        <title>Transcriptome of Schizaphis graminum biotype I.</title>
        <authorList>
            <person name="Scully E.D."/>
            <person name="Geib S.M."/>
            <person name="Palmer N.A."/>
            <person name="Koch K."/>
            <person name="Bradshaw J."/>
            <person name="Heng-Moss T."/>
            <person name="Sarath G."/>
        </authorList>
    </citation>
    <scope>NUCLEOTIDE SEQUENCE</scope>
</reference>
<accession>A0A2S2PFA4</accession>
<name>A0A2S2PFA4_SCHGA</name>
<dbReference type="AlphaFoldDB" id="A0A2S2PFA4"/>
<proteinExistence type="predicted"/>
<dbReference type="EMBL" id="GGMR01015473">
    <property type="protein sequence ID" value="MBY28092.1"/>
    <property type="molecule type" value="Transcribed_RNA"/>
</dbReference>
<gene>
    <name evidence="1" type="ORF">g.128301</name>
</gene>
<protein>
    <submittedName>
        <fullName evidence="1">Uncharacterized protein</fullName>
    </submittedName>
</protein>
<evidence type="ECO:0000313" key="1">
    <source>
        <dbReference type="EMBL" id="MBY28092.1"/>
    </source>
</evidence>
<sequence>MYSVYIHGYNIYIVVDIVVAAARRIPTTYIYFFAPSNGKSPFGHTHTHLYACKRQKLGIGPRARTSTRTRTQCIHILLLYTRVPVLACECVVFICTHTQTLSWVRGVGSVKWTQERRTAAGRTAGRKK</sequence>